<comment type="caution">
    <text evidence="1">The sequence shown here is derived from an EMBL/GenBank/DDBJ whole genome shotgun (WGS) entry which is preliminary data.</text>
</comment>
<dbReference type="Proteomes" id="UP001283361">
    <property type="component" value="Unassembled WGS sequence"/>
</dbReference>
<dbReference type="AlphaFoldDB" id="A0AAE0ZTW9"/>
<proteinExistence type="predicted"/>
<evidence type="ECO:0000313" key="1">
    <source>
        <dbReference type="EMBL" id="KAK3775248.1"/>
    </source>
</evidence>
<organism evidence="1 2">
    <name type="scientific">Elysia crispata</name>
    <name type="common">lettuce slug</name>
    <dbReference type="NCBI Taxonomy" id="231223"/>
    <lineage>
        <taxon>Eukaryota</taxon>
        <taxon>Metazoa</taxon>
        <taxon>Spiralia</taxon>
        <taxon>Lophotrochozoa</taxon>
        <taxon>Mollusca</taxon>
        <taxon>Gastropoda</taxon>
        <taxon>Heterobranchia</taxon>
        <taxon>Euthyneura</taxon>
        <taxon>Panpulmonata</taxon>
        <taxon>Sacoglossa</taxon>
        <taxon>Placobranchoidea</taxon>
        <taxon>Plakobranchidae</taxon>
        <taxon>Elysia</taxon>
    </lineage>
</organism>
<evidence type="ECO:0000313" key="2">
    <source>
        <dbReference type="Proteomes" id="UP001283361"/>
    </source>
</evidence>
<dbReference type="EMBL" id="JAWDGP010003346">
    <property type="protein sequence ID" value="KAK3775248.1"/>
    <property type="molecule type" value="Genomic_DNA"/>
</dbReference>
<protein>
    <submittedName>
        <fullName evidence="1">Uncharacterized protein</fullName>
    </submittedName>
</protein>
<name>A0AAE0ZTW9_9GAST</name>
<keyword evidence="2" id="KW-1185">Reference proteome</keyword>
<sequence length="256" mass="28159">MAGRSPFTMAVSRPKQPDLYSLNVSARIGRSPCQLLASHCPDHSPRISDLNPAVQITLCSAQPNRALFGVYPRWTSLFQYSSNCTKCKGKQIGHVSKSTVSPLQTSLFGLETSRPLIPCPETQELPPVGAGPSQNPWPTITTHDNNIYSPLLTLSDTSQETGRPTPSTGKNRLEIREIPGDKRTPRQIKKTTPATRRFRQDEVIFPNINNSPSSGMCPDDVICVSLSVRSVGSERRQTGRGDAFQCNCSLRKKLNL</sequence>
<gene>
    <name evidence="1" type="ORF">RRG08_044924</name>
</gene>
<reference evidence="1" key="1">
    <citation type="journal article" date="2023" name="G3 (Bethesda)">
        <title>A reference genome for the long-term kleptoplast-retaining sea slug Elysia crispata morphotype clarki.</title>
        <authorList>
            <person name="Eastman K.E."/>
            <person name="Pendleton A.L."/>
            <person name="Shaikh M.A."/>
            <person name="Suttiyut T."/>
            <person name="Ogas R."/>
            <person name="Tomko P."/>
            <person name="Gavelis G."/>
            <person name="Widhalm J.R."/>
            <person name="Wisecaver J.H."/>
        </authorList>
    </citation>
    <scope>NUCLEOTIDE SEQUENCE</scope>
    <source>
        <strain evidence="1">ECLA1</strain>
    </source>
</reference>
<accession>A0AAE0ZTW9</accession>